<evidence type="ECO:0000256" key="5">
    <source>
        <dbReference type="ARBA" id="ARBA00023163"/>
    </source>
</evidence>
<evidence type="ECO:0000259" key="8">
    <source>
        <dbReference type="Pfam" id="PF04542"/>
    </source>
</evidence>
<dbReference type="InterPro" id="IPR013325">
    <property type="entry name" value="RNA_pol_sigma_r2"/>
</dbReference>
<evidence type="ECO:0000259" key="9">
    <source>
        <dbReference type="Pfam" id="PF04545"/>
    </source>
</evidence>
<keyword evidence="2" id="KW-0805">Transcription regulation</keyword>
<dbReference type="InterPro" id="IPR036388">
    <property type="entry name" value="WH-like_DNA-bd_sf"/>
</dbReference>
<dbReference type="NCBIfam" id="TIGR02937">
    <property type="entry name" value="sigma70-ECF"/>
    <property type="match status" value="1"/>
</dbReference>
<dbReference type="PRINTS" id="PR00046">
    <property type="entry name" value="SIGMA70FCT"/>
</dbReference>
<evidence type="ECO:0000256" key="6">
    <source>
        <dbReference type="SAM" id="MobiDB-lite"/>
    </source>
</evidence>
<evidence type="ECO:0000259" key="7">
    <source>
        <dbReference type="Pfam" id="PF04539"/>
    </source>
</evidence>
<sequence length="569" mass="64981">MGLRLNLKLDLPIHSRSFPTSHSRLPSSSSSSSSSSSARGKEASFNGARLLFLSFIPDEGENSHSHREPLKGYASSSAAPQTLDNDFIELRDMQINRMSCSGLHSTIEDNLRHTEEGISSSRASLRVCRQAHFGLLMENLDVLEETFADSNALRLEREILLQVKRLGALKLFNICLSSRTTETSNVLDLSDVPIEGIKDCIESHPMGKRIVRSGKKNNRKSRRERVLENHKKISSLSLLKKTTQSCFQQPSISSAKRASHSRSRRLMIAKNEAEMARGVKVMADLERIRTTLEEATGQVVRLSYWAEAAGLEPKVLQQRLQFGWQCRDELIRSTRSLVVYLARYYRGRGVAFEDLLQAGNMGVLQGAERFDHNRGCKFSTYVQFWIRKSMLRMVAESTKHRDIPYTLSRAINQIQKAERAYKNSHGKYPDDAEISKFTGLSLARIALAKKCPRVFVDSIHQKIGENRNVKHTDIIPDTSILGPEEAFMKQQMKKYIQELLDGLDPRESQVLVLRYGLQDHRPRSLREIGEIFHVSKQWIRKLEKKALSKLRTEEICKKLRHYLIYCRLV</sequence>
<dbReference type="GO" id="GO:0016987">
    <property type="term" value="F:sigma factor activity"/>
    <property type="evidence" value="ECO:0007669"/>
    <property type="project" value="UniProtKB-KW"/>
</dbReference>
<dbReference type="PANTHER" id="PTHR30603">
    <property type="entry name" value="RNA POLYMERASE SIGMA FACTOR RPO"/>
    <property type="match status" value="1"/>
</dbReference>
<dbReference type="AlphaFoldDB" id="A0A0G2SWU7"/>
<feature type="compositionally biased region" description="Low complexity" evidence="6">
    <location>
        <begin position="27"/>
        <end position="37"/>
    </location>
</feature>
<dbReference type="GO" id="GO:0071482">
    <property type="term" value="P:cellular response to light stimulus"/>
    <property type="evidence" value="ECO:0007669"/>
    <property type="project" value="UniProtKB-ARBA"/>
</dbReference>
<dbReference type="SUPFAM" id="SSF88946">
    <property type="entry name" value="Sigma2 domain of RNA polymerase sigma factors"/>
    <property type="match status" value="1"/>
</dbReference>
<dbReference type="EMBL" id="KJ916930">
    <property type="protein sequence ID" value="AKC88699.1"/>
    <property type="molecule type" value="mRNA"/>
</dbReference>
<dbReference type="InterPro" id="IPR000943">
    <property type="entry name" value="RNA_pol_sigma70"/>
</dbReference>
<dbReference type="InterPro" id="IPR013324">
    <property type="entry name" value="RNA_pol_sigma_r3/r4-like"/>
</dbReference>
<organism evidence="10">
    <name type="scientific">Pelargonium fulgidum</name>
    <dbReference type="NCBI Taxonomy" id="73198"/>
    <lineage>
        <taxon>Eukaryota</taxon>
        <taxon>Viridiplantae</taxon>
        <taxon>Streptophyta</taxon>
        <taxon>Embryophyta</taxon>
        <taxon>Tracheophyta</taxon>
        <taxon>Spermatophyta</taxon>
        <taxon>Magnoliopsida</taxon>
        <taxon>eudicotyledons</taxon>
        <taxon>Gunneridae</taxon>
        <taxon>Pentapetalae</taxon>
        <taxon>rosids</taxon>
        <taxon>malvids</taxon>
        <taxon>Geraniales</taxon>
        <taxon>Geraniaceae</taxon>
        <taxon>Pelargonium</taxon>
    </lineage>
</organism>
<dbReference type="InterPro" id="IPR007624">
    <property type="entry name" value="RNA_pol_sigma70_r3"/>
</dbReference>
<proteinExistence type="evidence at transcript level"/>
<evidence type="ECO:0000256" key="1">
    <source>
        <dbReference type="ARBA" id="ARBA00007788"/>
    </source>
</evidence>
<feature type="region of interest" description="Disordered" evidence="6">
    <location>
        <begin position="18"/>
        <end position="40"/>
    </location>
</feature>
<dbReference type="PANTHER" id="PTHR30603:SF13">
    <property type="entry name" value="RNA POLYMERASE SIGMA FACTOR SIGC"/>
    <property type="match status" value="1"/>
</dbReference>
<dbReference type="GO" id="GO:0006352">
    <property type="term" value="P:DNA-templated transcription initiation"/>
    <property type="evidence" value="ECO:0007669"/>
    <property type="project" value="InterPro"/>
</dbReference>
<dbReference type="InterPro" id="IPR007630">
    <property type="entry name" value="RNA_pol_sigma70_r4"/>
</dbReference>
<comment type="similarity">
    <text evidence="1">Belongs to the sigma-70 factor family.</text>
</comment>
<protein>
    <submittedName>
        <fullName evidence="10">Sigma factor</fullName>
    </submittedName>
</protein>
<dbReference type="Pfam" id="PF04545">
    <property type="entry name" value="Sigma70_r4"/>
    <property type="match status" value="1"/>
</dbReference>
<feature type="domain" description="RNA polymerase sigma-70 region 2" evidence="8">
    <location>
        <begin position="330"/>
        <end position="395"/>
    </location>
</feature>
<dbReference type="Gene3D" id="1.20.120.1810">
    <property type="match status" value="1"/>
</dbReference>
<dbReference type="Pfam" id="PF04542">
    <property type="entry name" value="Sigma70_r2"/>
    <property type="match status" value="1"/>
</dbReference>
<accession>A0A0G2SWU7</accession>
<evidence type="ECO:0000256" key="3">
    <source>
        <dbReference type="ARBA" id="ARBA00023082"/>
    </source>
</evidence>
<dbReference type="SUPFAM" id="SSF88659">
    <property type="entry name" value="Sigma3 and sigma4 domains of RNA polymerase sigma factors"/>
    <property type="match status" value="2"/>
</dbReference>
<evidence type="ECO:0000313" key="10">
    <source>
        <dbReference type="EMBL" id="AKC88699.1"/>
    </source>
</evidence>
<dbReference type="Pfam" id="PF04539">
    <property type="entry name" value="Sigma70_r3"/>
    <property type="match status" value="1"/>
</dbReference>
<evidence type="ECO:0000256" key="2">
    <source>
        <dbReference type="ARBA" id="ARBA00023015"/>
    </source>
</evidence>
<keyword evidence="5" id="KW-0804">Transcription</keyword>
<dbReference type="InterPro" id="IPR007627">
    <property type="entry name" value="RNA_pol_sigma70_r2"/>
</dbReference>
<dbReference type="GO" id="GO:0003677">
    <property type="term" value="F:DNA binding"/>
    <property type="evidence" value="ECO:0007669"/>
    <property type="project" value="UniProtKB-KW"/>
</dbReference>
<keyword evidence="4" id="KW-0238">DNA-binding</keyword>
<dbReference type="InterPro" id="IPR014284">
    <property type="entry name" value="RNA_pol_sigma-70_dom"/>
</dbReference>
<dbReference type="Gene3D" id="1.10.10.10">
    <property type="entry name" value="Winged helix-like DNA-binding domain superfamily/Winged helix DNA-binding domain"/>
    <property type="match status" value="2"/>
</dbReference>
<name>A0A0G2SWU7_9ROSI</name>
<feature type="domain" description="RNA polymerase sigma-70 region 4" evidence="9">
    <location>
        <begin position="499"/>
        <end position="551"/>
    </location>
</feature>
<gene>
    <name evidence="10" type="primary">sig3</name>
</gene>
<reference evidence="10" key="1">
    <citation type="journal article" date="2015" name="Plant Cell">
        <title>Coordinated rates of evolution between interacting plastid and nuclear genes in Geraniaceae.</title>
        <authorList>
            <person name="Zhang J."/>
            <person name="Ruhlman T.A."/>
            <person name="Sabir J."/>
            <person name="Blazier J.C."/>
            <person name="Jansen R.K."/>
        </authorList>
    </citation>
    <scope>NUCLEOTIDE SEQUENCE</scope>
</reference>
<evidence type="ECO:0000256" key="4">
    <source>
        <dbReference type="ARBA" id="ARBA00023125"/>
    </source>
</evidence>
<feature type="domain" description="RNA polymerase sigma-70 region 3" evidence="7">
    <location>
        <begin position="410"/>
        <end position="486"/>
    </location>
</feature>
<keyword evidence="3" id="KW-0731">Sigma factor</keyword>
<dbReference type="CDD" id="cd06171">
    <property type="entry name" value="Sigma70_r4"/>
    <property type="match status" value="1"/>
</dbReference>
<dbReference type="InterPro" id="IPR050239">
    <property type="entry name" value="Sigma-70_RNA_pol_init_factors"/>
</dbReference>